<keyword evidence="1" id="KW-0175">Coiled coil</keyword>
<evidence type="ECO:0000256" key="1">
    <source>
        <dbReference type="SAM" id="Coils"/>
    </source>
</evidence>
<dbReference type="AlphaFoldDB" id="A0A2K3LCI5"/>
<accession>A0A2K3LCI5</accession>
<dbReference type="Proteomes" id="UP000236291">
    <property type="component" value="Unassembled WGS sequence"/>
</dbReference>
<evidence type="ECO:0000313" key="3">
    <source>
        <dbReference type="Proteomes" id="UP000236291"/>
    </source>
</evidence>
<name>A0A2K3LCI5_TRIPR</name>
<feature type="non-terminal residue" evidence="2">
    <location>
        <position position="57"/>
    </location>
</feature>
<evidence type="ECO:0000313" key="2">
    <source>
        <dbReference type="EMBL" id="PNX76253.1"/>
    </source>
</evidence>
<protein>
    <submittedName>
        <fullName evidence="2">Uncharacterized protein</fullName>
    </submittedName>
</protein>
<gene>
    <name evidence="2" type="ORF">L195_g032198</name>
</gene>
<sequence>MTHLIFGAAWYLAQTPTAKAISGLLAELDVTNAKVRSLEEQVAMLAQQFALYSKGNE</sequence>
<reference evidence="2 3" key="2">
    <citation type="journal article" date="2017" name="Front. Plant Sci.">
        <title>Gene Classification and Mining of Molecular Markers Useful in Red Clover (Trifolium pratense) Breeding.</title>
        <authorList>
            <person name="Istvanek J."/>
            <person name="Dluhosova J."/>
            <person name="Dluhos P."/>
            <person name="Patkova L."/>
            <person name="Nedelnik J."/>
            <person name="Repkova J."/>
        </authorList>
    </citation>
    <scope>NUCLEOTIDE SEQUENCE [LARGE SCALE GENOMIC DNA]</scope>
    <source>
        <strain evidence="3">cv. Tatra</strain>
        <tissue evidence="2">Young leaves</tissue>
    </source>
</reference>
<feature type="coiled-coil region" evidence="1">
    <location>
        <begin position="21"/>
        <end position="48"/>
    </location>
</feature>
<comment type="caution">
    <text evidence="2">The sequence shown here is derived from an EMBL/GenBank/DDBJ whole genome shotgun (WGS) entry which is preliminary data.</text>
</comment>
<reference evidence="2 3" key="1">
    <citation type="journal article" date="2014" name="Am. J. Bot.">
        <title>Genome assembly and annotation for red clover (Trifolium pratense; Fabaceae).</title>
        <authorList>
            <person name="Istvanek J."/>
            <person name="Jaros M."/>
            <person name="Krenek A."/>
            <person name="Repkova J."/>
        </authorList>
    </citation>
    <scope>NUCLEOTIDE SEQUENCE [LARGE SCALE GENOMIC DNA]</scope>
    <source>
        <strain evidence="3">cv. Tatra</strain>
        <tissue evidence="2">Young leaves</tissue>
    </source>
</reference>
<dbReference type="EMBL" id="ASHM01030343">
    <property type="protein sequence ID" value="PNX76253.1"/>
    <property type="molecule type" value="Genomic_DNA"/>
</dbReference>
<proteinExistence type="predicted"/>
<organism evidence="2 3">
    <name type="scientific">Trifolium pratense</name>
    <name type="common">Red clover</name>
    <dbReference type="NCBI Taxonomy" id="57577"/>
    <lineage>
        <taxon>Eukaryota</taxon>
        <taxon>Viridiplantae</taxon>
        <taxon>Streptophyta</taxon>
        <taxon>Embryophyta</taxon>
        <taxon>Tracheophyta</taxon>
        <taxon>Spermatophyta</taxon>
        <taxon>Magnoliopsida</taxon>
        <taxon>eudicotyledons</taxon>
        <taxon>Gunneridae</taxon>
        <taxon>Pentapetalae</taxon>
        <taxon>rosids</taxon>
        <taxon>fabids</taxon>
        <taxon>Fabales</taxon>
        <taxon>Fabaceae</taxon>
        <taxon>Papilionoideae</taxon>
        <taxon>50 kb inversion clade</taxon>
        <taxon>NPAAA clade</taxon>
        <taxon>Hologalegina</taxon>
        <taxon>IRL clade</taxon>
        <taxon>Trifolieae</taxon>
        <taxon>Trifolium</taxon>
    </lineage>
</organism>